<dbReference type="AlphaFoldDB" id="A0A550C1H6"/>
<gene>
    <name evidence="2" type="ORF">BD626DRAFT_438006</name>
</gene>
<feature type="region of interest" description="Disordered" evidence="1">
    <location>
        <begin position="508"/>
        <end position="630"/>
    </location>
</feature>
<comment type="caution">
    <text evidence="2">The sequence shown here is derived from an EMBL/GenBank/DDBJ whole genome shotgun (WGS) entry which is preliminary data.</text>
</comment>
<dbReference type="Proteomes" id="UP000320762">
    <property type="component" value="Unassembled WGS sequence"/>
</dbReference>
<dbReference type="EMBL" id="VDMD01000034">
    <property type="protein sequence ID" value="TRM58643.1"/>
    <property type="molecule type" value="Genomic_DNA"/>
</dbReference>
<reference evidence="2 3" key="1">
    <citation type="journal article" date="2019" name="New Phytol.">
        <title>Comparative genomics reveals unique wood-decay strategies and fruiting body development in the Schizophyllaceae.</title>
        <authorList>
            <person name="Almasi E."/>
            <person name="Sahu N."/>
            <person name="Krizsan K."/>
            <person name="Balint B."/>
            <person name="Kovacs G.M."/>
            <person name="Kiss B."/>
            <person name="Cseklye J."/>
            <person name="Drula E."/>
            <person name="Henrissat B."/>
            <person name="Nagy I."/>
            <person name="Chovatia M."/>
            <person name="Adam C."/>
            <person name="LaButti K."/>
            <person name="Lipzen A."/>
            <person name="Riley R."/>
            <person name="Grigoriev I.V."/>
            <person name="Nagy L.G."/>
        </authorList>
    </citation>
    <scope>NUCLEOTIDE SEQUENCE [LARGE SCALE GENOMIC DNA]</scope>
    <source>
        <strain evidence="2 3">NL-1724</strain>
    </source>
</reference>
<feature type="compositionally biased region" description="Acidic residues" evidence="1">
    <location>
        <begin position="597"/>
        <end position="617"/>
    </location>
</feature>
<sequence>MQLHTTLCHECGASVTASTTLTSLASSIEEENIREAIAADETSIRSFEGHITSMQKTLNDLRSQRAILAKALAQKRMLAAPISRLPFEILAIILAQVILSDFDSTPDSSLISQHPVLLACQRWRDTVQATPEIWVNIRLHPHFDGRWCDTLIECIQRSGALPLDIHLSHATPPRWDAAHGTFTFREVVPEEQWRAVEKALLDSAPRWRCMHLGMVHPPRWLVTRIRNLPTLTDLELDRAYQHIGGRNEVALFKDAPALTRARLSYMRLSDISLPWPQLTHLHIVLGARMGFEFFIVALRNCSSLISLALTMDHRDLREGHRPISLPNVQSLALRDGGVQILYLLKAPQTREIHLSSTDDERRYDFSEHLDMLHAFGACDTVMAASVTKLSLAVVTPGPSWGINLMRVYTGLTSLRVVDLTEDRHYEMLHVLAVLGRHQQLLPRLKRVLLPKLNIAGLDVAILRQVAETRAEHCALEELEVRRIKCVPELLTCLREAGMTVYARRPAALRRPPKESKQLGAEHARLEWDSDMLSDEESTGDVSEGGDESNPFAELERESSEEENNWDESEEEVSDWDDDWEEEVDEEEGDVEVPGVSEDVEDSNSEEGSESEEEDEFDAYGGNESDESERMRLGAATLMLLGLMQAADDID</sequence>
<dbReference type="SUPFAM" id="SSF52047">
    <property type="entry name" value="RNI-like"/>
    <property type="match status" value="1"/>
</dbReference>
<organism evidence="2 3">
    <name type="scientific">Schizophyllum amplum</name>
    <dbReference type="NCBI Taxonomy" id="97359"/>
    <lineage>
        <taxon>Eukaryota</taxon>
        <taxon>Fungi</taxon>
        <taxon>Dikarya</taxon>
        <taxon>Basidiomycota</taxon>
        <taxon>Agaricomycotina</taxon>
        <taxon>Agaricomycetes</taxon>
        <taxon>Agaricomycetidae</taxon>
        <taxon>Agaricales</taxon>
        <taxon>Schizophyllaceae</taxon>
        <taxon>Schizophyllum</taxon>
    </lineage>
</organism>
<evidence type="ECO:0000256" key="1">
    <source>
        <dbReference type="SAM" id="MobiDB-lite"/>
    </source>
</evidence>
<feature type="compositionally biased region" description="Acidic residues" evidence="1">
    <location>
        <begin position="558"/>
        <end position="590"/>
    </location>
</feature>
<feature type="compositionally biased region" description="Basic and acidic residues" evidence="1">
    <location>
        <begin position="511"/>
        <end position="527"/>
    </location>
</feature>
<evidence type="ECO:0008006" key="4">
    <source>
        <dbReference type="Google" id="ProtNLM"/>
    </source>
</evidence>
<name>A0A550C1H6_9AGAR</name>
<dbReference type="Gene3D" id="3.80.10.10">
    <property type="entry name" value="Ribonuclease Inhibitor"/>
    <property type="match status" value="1"/>
</dbReference>
<protein>
    <recommendedName>
        <fullName evidence="4">F-box domain-containing protein</fullName>
    </recommendedName>
</protein>
<feature type="compositionally biased region" description="Acidic residues" evidence="1">
    <location>
        <begin position="528"/>
        <end position="546"/>
    </location>
</feature>
<dbReference type="STRING" id="97359.A0A550C1H6"/>
<proteinExistence type="predicted"/>
<evidence type="ECO:0000313" key="3">
    <source>
        <dbReference type="Proteomes" id="UP000320762"/>
    </source>
</evidence>
<accession>A0A550C1H6</accession>
<keyword evidence="3" id="KW-1185">Reference proteome</keyword>
<evidence type="ECO:0000313" key="2">
    <source>
        <dbReference type="EMBL" id="TRM58643.1"/>
    </source>
</evidence>
<dbReference type="InterPro" id="IPR032675">
    <property type="entry name" value="LRR_dom_sf"/>
</dbReference>
<dbReference type="OrthoDB" id="2269034at2759"/>